<proteinExistence type="predicted"/>
<evidence type="ECO:0000256" key="1">
    <source>
        <dbReference type="SAM" id="Phobius"/>
    </source>
</evidence>
<sequence length="364" mass="39744">MQFRIVSADFSLLVLDADSSAVLPGCGYHFGMASSRFRHILNAAKESPGDAVTLLTVAAIVVVTLLDMFEVISLSQEFLSGAAVVVLSAFLLTLLGSRKAAVEQKKVLHGVEADLNAIKRDIEIRGAGAHVIEIPQGEIDGRLVELLSSANSWHFRGGLGGWQRSAALPHLATIMNRDISYSMHILNPADEDLCRRYASYRASAGQRAGTTDPENVRDELLALLYAVAWYNERTRIKVEVSFLRSYSPLRYDLSDAGLIVTVPDMQERAIYAPAGGWYCTSVRDEMDQASKALPAAVLPSGEGMFPQQWGDVRAQHVREVLEAVGVRPGRLSDQPSRSLLTGWADSSSLNFEKIASLPFRGRSN</sequence>
<feature type="transmembrane region" description="Helical" evidence="1">
    <location>
        <begin position="78"/>
        <end position="96"/>
    </location>
</feature>
<keyword evidence="1" id="KW-1133">Transmembrane helix</keyword>
<dbReference type="EMBL" id="CP109535">
    <property type="protein sequence ID" value="WTY97328.1"/>
    <property type="molecule type" value="Genomic_DNA"/>
</dbReference>
<keyword evidence="1" id="KW-0812">Transmembrane</keyword>
<protein>
    <submittedName>
        <fullName evidence="2">Uncharacterized protein</fullName>
    </submittedName>
</protein>
<organism evidence="2">
    <name type="scientific">Streptomyces sp. NBC_01401</name>
    <dbReference type="NCBI Taxonomy" id="2903854"/>
    <lineage>
        <taxon>Bacteria</taxon>
        <taxon>Bacillati</taxon>
        <taxon>Actinomycetota</taxon>
        <taxon>Actinomycetes</taxon>
        <taxon>Kitasatosporales</taxon>
        <taxon>Streptomycetaceae</taxon>
        <taxon>Streptomyces</taxon>
    </lineage>
</organism>
<dbReference type="AlphaFoldDB" id="A0AAU3GZR6"/>
<reference evidence="2" key="1">
    <citation type="submission" date="2022-10" db="EMBL/GenBank/DDBJ databases">
        <title>The complete genomes of actinobacterial strains from the NBC collection.</title>
        <authorList>
            <person name="Joergensen T.S."/>
            <person name="Alvarez Arevalo M."/>
            <person name="Sterndorff E.B."/>
            <person name="Faurdal D."/>
            <person name="Vuksanovic O."/>
            <person name="Mourched A.-S."/>
            <person name="Charusanti P."/>
            <person name="Shaw S."/>
            <person name="Blin K."/>
            <person name="Weber T."/>
        </authorList>
    </citation>
    <scope>NUCLEOTIDE SEQUENCE</scope>
    <source>
        <strain evidence="2">NBC_01401</strain>
    </source>
</reference>
<name>A0AAU3GZR6_9ACTN</name>
<feature type="transmembrane region" description="Helical" evidence="1">
    <location>
        <begin position="51"/>
        <end position="72"/>
    </location>
</feature>
<evidence type="ECO:0000313" key="2">
    <source>
        <dbReference type="EMBL" id="WTY97328.1"/>
    </source>
</evidence>
<keyword evidence="1" id="KW-0472">Membrane</keyword>
<accession>A0AAU3GZR6</accession>
<gene>
    <name evidence="2" type="ORF">OG626_21735</name>
</gene>